<proteinExistence type="predicted"/>
<dbReference type="AlphaFoldDB" id="A0AAD7HWE6"/>
<protein>
    <recommendedName>
        <fullName evidence="2">PAS domain-containing protein</fullName>
    </recommendedName>
</protein>
<evidence type="ECO:0000259" key="2">
    <source>
        <dbReference type="PROSITE" id="PS50112"/>
    </source>
</evidence>
<evidence type="ECO:0000256" key="1">
    <source>
        <dbReference type="SAM" id="MobiDB-lite"/>
    </source>
</evidence>
<feature type="compositionally biased region" description="Low complexity" evidence="1">
    <location>
        <begin position="163"/>
        <end position="174"/>
    </location>
</feature>
<organism evidence="3 4">
    <name type="scientific">Mycena maculata</name>
    <dbReference type="NCBI Taxonomy" id="230809"/>
    <lineage>
        <taxon>Eukaryota</taxon>
        <taxon>Fungi</taxon>
        <taxon>Dikarya</taxon>
        <taxon>Basidiomycota</taxon>
        <taxon>Agaricomycotina</taxon>
        <taxon>Agaricomycetes</taxon>
        <taxon>Agaricomycetidae</taxon>
        <taxon>Agaricales</taxon>
        <taxon>Marasmiineae</taxon>
        <taxon>Mycenaceae</taxon>
        <taxon>Mycena</taxon>
    </lineage>
</organism>
<evidence type="ECO:0000313" key="4">
    <source>
        <dbReference type="Proteomes" id="UP001215280"/>
    </source>
</evidence>
<dbReference type="NCBIfam" id="TIGR00229">
    <property type="entry name" value="sensory_box"/>
    <property type="match status" value="1"/>
</dbReference>
<dbReference type="Gene3D" id="3.30.450.20">
    <property type="entry name" value="PAS domain"/>
    <property type="match status" value="1"/>
</dbReference>
<dbReference type="EMBL" id="JARJLG010000202">
    <property type="protein sequence ID" value="KAJ7728839.1"/>
    <property type="molecule type" value="Genomic_DNA"/>
</dbReference>
<dbReference type="SMART" id="SM00091">
    <property type="entry name" value="PAS"/>
    <property type="match status" value="1"/>
</dbReference>
<accession>A0AAD7HWE6</accession>
<reference evidence="3" key="1">
    <citation type="submission" date="2023-03" db="EMBL/GenBank/DDBJ databases">
        <title>Massive genome expansion in bonnet fungi (Mycena s.s.) driven by repeated elements and novel gene families across ecological guilds.</title>
        <authorList>
            <consortium name="Lawrence Berkeley National Laboratory"/>
            <person name="Harder C.B."/>
            <person name="Miyauchi S."/>
            <person name="Viragh M."/>
            <person name="Kuo A."/>
            <person name="Thoen E."/>
            <person name="Andreopoulos B."/>
            <person name="Lu D."/>
            <person name="Skrede I."/>
            <person name="Drula E."/>
            <person name="Henrissat B."/>
            <person name="Morin E."/>
            <person name="Kohler A."/>
            <person name="Barry K."/>
            <person name="LaButti K."/>
            <person name="Morin E."/>
            <person name="Salamov A."/>
            <person name="Lipzen A."/>
            <person name="Mereny Z."/>
            <person name="Hegedus B."/>
            <person name="Baldrian P."/>
            <person name="Stursova M."/>
            <person name="Weitz H."/>
            <person name="Taylor A."/>
            <person name="Grigoriev I.V."/>
            <person name="Nagy L.G."/>
            <person name="Martin F."/>
            <person name="Kauserud H."/>
        </authorList>
    </citation>
    <scope>NUCLEOTIDE SEQUENCE</scope>
    <source>
        <strain evidence="3">CBHHK188m</strain>
    </source>
</reference>
<comment type="caution">
    <text evidence="3">The sequence shown here is derived from an EMBL/GenBank/DDBJ whole genome shotgun (WGS) entry which is preliminary data.</text>
</comment>
<dbReference type="CDD" id="cd00130">
    <property type="entry name" value="PAS"/>
    <property type="match status" value="1"/>
</dbReference>
<dbReference type="InterPro" id="IPR000014">
    <property type="entry name" value="PAS"/>
</dbReference>
<gene>
    <name evidence="3" type="ORF">DFH07DRAFT_969744</name>
</gene>
<keyword evidence="4" id="KW-1185">Reference proteome</keyword>
<sequence>MNSTPPCVSFVVILDFSARWKYLSESVSDLLGWEPSDLRERSFLELVHPDELAQVQQLLRETILSDKAAAVVYMRLKHKDAHKGYILSLVVSFFLSPSASAHSLPLLPTRSLGLTVVYDRVVGSVSFYSAGGKALHTNSTAQEITVITPAASNFEFRRWHDPPAASSAPSTSRPPLLPALNDPPPEQSPRLALLLDRFSLDCTVTYYSNAQLITPAAATRRAFFDFVARADEPVVRSWLEAIKTCGVNERGHPAGGGFGYGRFRLCIEGRDSSDAPENHIPTRRPPNLSARLTGWRGRARVPVPPAESTSPQVPVDAIFSAHSDGLVCILRRAQ</sequence>
<name>A0AAD7HWE6_9AGAR</name>
<dbReference type="SUPFAM" id="SSF55785">
    <property type="entry name" value="PYP-like sensor domain (PAS domain)"/>
    <property type="match status" value="1"/>
</dbReference>
<dbReference type="InterPro" id="IPR035965">
    <property type="entry name" value="PAS-like_dom_sf"/>
</dbReference>
<evidence type="ECO:0000313" key="3">
    <source>
        <dbReference type="EMBL" id="KAJ7728839.1"/>
    </source>
</evidence>
<dbReference type="PROSITE" id="PS50112">
    <property type="entry name" value="PAS"/>
    <property type="match status" value="1"/>
</dbReference>
<feature type="domain" description="PAS" evidence="2">
    <location>
        <begin position="11"/>
        <end position="66"/>
    </location>
</feature>
<feature type="region of interest" description="Disordered" evidence="1">
    <location>
        <begin position="163"/>
        <end position="183"/>
    </location>
</feature>
<dbReference type="InterPro" id="IPR013655">
    <property type="entry name" value="PAS_fold_3"/>
</dbReference>
<dbReference type="Proteomes" id="UP001215280">
    <property type="component" value="Unassembled WGS sequence"/>
</dbReference>
<dbReference type="Pfam" id="PF08447">
    <property type="entry name" value="PAS_3"/>
    <property type="match status" value="1"/>
</dbReference>